<keyword evidence="3" id="KW-1185">Reference proteome</keyword>
<organism evidence="2 3">
    <name type="scientific">Pelobacter propionicus (strain DSM 2379 / NBRC 103807 / OttBd1)</name>
    <dbReference type="NCBI Taxonomy" id="338966"/>
    <lineage>
        <taxon>Bacteria</taxon>
        <taxon>Pseudomonadati</taxon>
        <taxon>Thermodesulfobacteriota</taxon>
        <taxon>Desulfuromonadia</taxon>
        <taxon>Desulfuromonadales</taxon>
        <taxon>Desulfuromonadaceae</taxon>
        <taxon>Pelobacter</taxon>
    </lineage>
</organism>
<dbReference type="Pfam" id="PF08241">
    <property type="entry name" value="Methyltransf_11"/>
    <property type="match status" value="1"/>
</dbReference>
<dbReference type="eggNOG" id="COG2227">
    <property type="taxonomic scope" value="Bacteria"/>
</dbReference>
<dbReference type="GO" id="GO:0008757">
    <property type="term" value="F:S-adenosylmethionine-dependent methyltransferase activity"/>
    <property type="evidence" value="ECO:0007669"/>
    <property type="project" value="InterPro"/>
</dbReference>
<evidence type="ECO:0000259" key="1">
    <source>
        <dbReference type="Pfam" id="PF08241"/>
    </source>
</evidence>
<gene>
    <name evidence="2" type="ordered locus">Ppro_2106</name>
</gene>
<dbReference type="PANTHER" id="PTHR43861:SF6">
    <property type="entry name" value="METHYLTRANSFERASE TYPE 11"/>
    <property type="match status" value="1"/>
</dbReference>
<dbReference type="PANTHER" id="PTHR43861">
    <property type="entry name" value="TRANS-ACONITATE 2-METHYLTRANSFERASE-RELATED"/>
    <property type="match status" value="1"/>
</dbReference>
<dbReference type="KEGG" id="ppd:Ppro_2106"/>
<keyword evidence="2" id="KW-0808">Transferase</keyword>
<dbReference type="STRING" id="338966.Ppro_2106"/>
<dbReference type="AlphaFoldDB" id="A1AQU4"/>
<dbReference type="RefSeq" id="WP_011735980.1">
    <property type="nucleotide sequence ID" value="NC_008609.1"/>
</dbReference>
<name>A1AQU4_PELPD</name>
<dbReference type="Proteomes" id="UP000006732">
    <property type="component" value="Chromosome"/>
</dbReference>
<keyword evidence="2" id="KW-0489">Methyltransferase</keyword>
<accession>A1AQU4</accession>
<feature type="domain" description="Methyltransferase type 11" evidence="1">
    <location>
        <begin position="87"/>
        <end position="187"/>
    </location>
</feature>
<dbReference type="Gene3D" id="3.40.50.150">
    <property type="entry name" value="Vaccinia Virus protein VP39"/>
    <property type="match status" value="1"/>
</dbReference>
<dbReference type="EMBL" id="CP000482">
    <property type="protein sequence ID" value="ABK99714.1"/>
    <property type="molecule type" value="Genomic_DNA"/>
</dbReference>
<dbReference type="HOGENOM" id="CLU_019444_0_0_7"/>
<sequence length="565" mass="64876">MKFKLKDFNNDAKFNVSALPQRDAFLYSDGADVEKRIYEVLVQATDRTCFSRELASQIIDWPSEYHFSSLRHNLLRHVTFTSSDNVLELGCGCGAITRQLGESGANVTAVEGNFDRAKCAAARCEDLNNVEVFCSNFQDIAFQKQYDYVTMIGVFEYCSMYFKGDDPVPQCLDIVKSALKPGGKLILAIENRLGLKYFAGIEEDHVGIPYYGIQDFYKPNTVATYGKVELSNLLSDNGFCSIEYQYPFPDYKIPKVVFMESAFKNPLFRPAEIIRQLNSRAYSKKTTHQFSENLVWPVLEANKLIPDFSNSFLVFAGTENEKPATSNILAIYYTVDRAAEYNVRTEFVEDGAENILVRKAPIIEKPGADQVIIHQCIEDCYYPGRHLDAEIRKVIYEDDLDGYIKKIQQWIEFVISDGIKSANSEDIYSSLLLPEFIDCIPINLITSPEGLVYIDREWRFMADFSLTTLLLRYLDRESNAAFINKHIRGQERPCGRLLHYLGIPFNDRIYMDYRRVNDIISKLVYLEKAPDFSRQEDISVMKKIDSYFHLLIQKISNWFCLSARG</sequence>
<reference evidence="2 3" key="1">
    <citation type="submission" date="2006-10" db="EMBL/GenBank/DDBJ databases">
        <title>Complete sequence of chromosome of Pelobacter propionicus DSM 2379.</title>
        <authorList>
            <consortium name="US DOE Joint Genome Institute"/>
            <person name="Copeland A."/>
            <person name="Lucas S."/>
            <person name="Lapidus A."/>
            <person name="Barry K."/>
            <person name="Detter J.C."/>
            <person name="Glavina del Rio T."/>
            <person name="Hammon N."/>
            <person name="Israni S."/>
            <person name="Dalin E."/>
            <person name="Tice H."/>
            <person name="Pitluck S."/>
            <person name="Saunders E."/>
            <person name="Brettin T."/>
            <person name="Bruce D."/>
            <person name="Han C."/>
            <person name="Tapia R."/>
            <person name="Schmutz J."/>
            <person name="Larimer F."/>
            <person name="Land M."/>
            <person name="Hauser L."/>
            <person name="Kyrpides N."/>
            <person name="Kim E."/>
            <person name="Lovley D."/>
            <person name="Richardson P."/>
        </authorList>
    </citation>
    <scope>NUCLEOTIDE SEQUENCE [LARGE SCALE GENOMIC DNA]</scope>
    <source>
        <strain evidence="3">DSM 2379 / NBRC 103807 / OttBd1</strain>
    </source>
</reference>
<dbReference type="InterPro" id="IPR013216">
    <property type="entry name" value="Methyltransf_11"/>
</dbReference>
<dbReference type="OrthoDB" id="5456009at2"/>
<evidence type="ECO:0000313" key="2">
    <source>
        <dbReference type="EMBL" id="ABK99714.1"/>
    </source>
</evidence>
<dbReference type="CDD" id="cd02440">
    <property type="entry name" value="AdoMet_MTases"/>
    <property type="match status" value="1"/>
</dbReference>
<proteinExistence type="predicted"/>
<dbReference type="SUPFAM" id="SSF53335">
    <property type="entry name" value="S-adenosyl-L-methionine-dependent methyltransferases"/>
    <property type="match status" value="1"/>
</dbReference>
<evidence type="ECO:0000313" key="3">
    <source>
        <dbReference type="Proteomes" id="UP000006732"/>
    </source>
</evidence>
<dbReference type="GO" id="GO:0032259">
    <property type="term" value="P:methylation"/>
    <property type="evidence" value="ECO:0007669"/>
    <property type="project" value="UniProtKB-KW"/>
</dbReference>
<dbReference type="InterPro" id="IPR029063">
    <property type="entry name" value="SAM-dependent_MTases_sf"/>
</dbReference>
<protein>
    <submittedName>
        <fullName evidence="2">Methyltransferase type 12</fullName>
    </submittedName>
</protein>